<feature type="repeat" description="ANK" evidence="4">
    <location>
        <begin position="502"/>
        <end position="534"/>
    </location>
</feature>
<dbReference type="Pfam" id="PF13637">
    <property type="entry name" value="Ank_4"/>
    <property type="match status" value="1"/>
</dbReference>
<dbReference type="PROSITE" id="PS50088">
    <property type="entry name" value="ANK_REPEAT"/>
    <property type="match status" value="3"/>
</dbReference>
<dbReference type="Pfam" id="PF12796">
    <property type="entry name" value="Ank_2"/>
    <property type="match status" value="2"/>
</dbReference>
<evidence type="ECO:0000256" key="3">
    <source>
        <dbReference type="ARBA" id="ARBA00023242"/>
    </source>
</evidence>
<sequence length="657" mass="73097">MASPIRISRVEANRVSKRVTRDRGSLSMFRCTSCREAKQKCLPTIRAWPAKCDRCKTKDLPCSEPKRAPRKQQRGATIVPDASRDSVDPEDVFNQWLMMPEIRSEIKAIVDLTLYQKNIELALDWFAQRPQELLKLFPMWEFKTARLANPERKDQLEEAQIHMRSLINKKMEAVHGAAKGLGMHGASARLRLWYAFQTERGDCEFCKTDSGLNLLGLHFGEDDVTLTKFLQVLASRRVCEEHPLGRMLSLHDIDVEGLLRGEDDAGLSGVSERLRDLGFLYWLPLTGGTSPTYITDALVDCRLESLGEGLLGLKDLSSRTDVLGRNIFHQILDMYDSLPEFIPEELIEDLGESDLYGIQDCLGRTPLYIACQKGSVYMVQQLLAKGADPAIASQAGFLPIHLAAAIGSPEICQMLRNHPGVNFEADGPDGDIARDYALENRHLAAANVLSVDYKTITPISSAVGIQLLRIILQGVNYRVHAALYDGADPNALLDPTFSGGKQAETVLIIALRHAKFRIAQILLEAGADLEAKVGRGETALHVSVKRDDEDGVEWLLDNNADIMARDRKGRTALMIAAKKDMVALVDLLLDFARYSPKHSEILDATDDDGHTALDYAIWNKHQRCVSVLALHQSLRHESTLRTLSSEIQAETIVSTVS</sequence>
<evidence type="ECO:0000313" key="7">
    <source>
        <dbReference type="Proteomes" id="UP000799764"/>
    </source>
</evidence>
<dbReference type="Gene3D" id="1.25.40.20">
    <property type="entry name" value="Ankyrin repeat-containing domain"/>
    <property type="match status" value="2"/>
</dbReference>
<keyword evidence="7" id="KW-1185">Reference proteome</keyword>
<evidence type="ECO:0000256" key="5">
    <source>
        <dbReference type="SAM" id="MobiDB-lite"/>
    </source>
</evidence>
<proteinExistence type="predicted"/>
<dbReference type="GO" id="GO:0000981">
    <property type="term" value="F:DNA-binding transcription factor activity, RNA polymerase II-specific"/>
    <property type="evidence" value="ECO:0007669"/>
    <property type="project" value="InterPro"/>
</dbReference>
<dbReference type="SMART" id="SM00248">
    <property type="entry name" value="ANK"/>
    <property type="match status" value="6"/>
</dbReference>
<dbReference type="PANTHER" id="PTHR24198:SF165">
    <property type="entry name" value="ANKYRIN REPEAT-CONTAINING PROTEIN-RELATED"/>
    <property type="match status" value="1"/>
</dbReference>
<dbReference type="InterPro" id="IPR036770">
    <property type="entry name" value="Ankyrin_rpt-contain_sf"/>
</dbReference>
<feature type="repeat" description="ANK" evidence="4">
    <location>
        <begin position="535"/>
        <end position="567"/>
    </location>
</feature>
<evidence type="ECO:0000256" key="2">
    <source>
        <dbReference type="ARBA" id="ARBA00023043"/>
    </source>
</evidence>
<comment type="caution">
    <text evidence="6">The sequence shown here is derived from an EMBL/GenBank/DDBJ whole genome shotgun (WGS) entry which is preliminary data.</text>
</comment>
<dbReference type="EMBL" id="MU001502">
    <property type="protein sequence ID" value="KAF2443337.1"/>
    <property type="molecule type" value="Genomic_DNA"/>
</dbReference>
<dbReference type="InterPro" id="IPR001138">
    <property type="entry name" value="Zn2Cys6_DnaBD"/>
</dbReference>
<dbReference type="AlphaFoldDB" id="A0A9P4PG72"/>
<gene>
    <name evidence="6" type="ORF">P171DRAFT_35800</name>
</gene>
<dbReference type="SUPFAM" id="SSF48403">
    <property type="entry name" value="Ankyrin repeat"/>
    <property type="match status" value="1"/>
</dbReference>
<feature type="region of interest" description="Disordered" evidence="5">
    <location>
        <begin position="59"/>
        <end position="86"/>
    </location>
</feature>
<name>A0A9P4PG72_9PLEO</name>
<organism evidence="6 7">
    <name type="scientific">Karstenula rhodostoma CBS 690.94</name>
    <dbReference type="NCBI Taxonomy" id="1392251"/>
    <lineage>
        <taxon>Eukaryota</taxon>
        <taxon>Fungi</taxon>
        <taxon>Dikarya</taxon>
        <taxon>Ascomycota</taxon>
        <taxon>Pezizomycotina</taxon>
        <taxon>Dothideomycetes</taxon>
        <taxon>Pleosporomycetidae</taxon>
        <taxon>Pleosporales</taxon>
        <taxon>Massarineae</taxon>
        <taxon>Didymosphaeriaceae</taxon>
        <taxon>Karstenula</taxon>
    </lineage>
</organism>
<dbReference type="CDD" id="cd00067">
    <property type="entry name" value="GAL4"/>
    <property type="match status" value="1"/>
</dbReference>
<evidence type="ECO:0000256" key="4">
    <source>
        <dbReference type="PROSITE-ProRule" id="PRU00023"/>
    </source>
</evidence>
<protein>
    <submittedName>
        <fullName evidence="6">Ankyrin</fullName>
    </submittedName>
</protein>
<evidence type="ECO:0000313" key="6">
    <source>
        <dbReference type="EMBL" id="KAF2443337.1"/>
    </source>
</evidence>
<dbReference type="Proteomes" id="UP000799764">
    <property type="component" value="Unassembled WGS sequence"/>
</dbReference>
<dbReference type="OrthoDB" id="539213at2759"/>
<dbReference type="PROSITE" id="PS50297">
    <property type="entry name" value="ANK_REP_REGION"/>
    <property type="match status" value="2"/>
</dbReference>
<reference evidence="6" key="1">
    <citation type="journal article" date="2020" name="Stud. Mycol.">
        <title>101 Dothideomycetes genomes: a test case for predicting lifestyles and emergence of pathogens.</title>
        <authorList>
            <person name="Haridas S."/>
            <person name="Albert R."/>
            <person name="Binder M."/>
            <person name="Bloem J."/>
            <person name="Labutti K."/>
            <person name="Salamov A."/>
            <person name="Andreopoulos B."/>
            <person name="Baker S."/>
            <person name="Barry K."/>
            <person name="Bills G."/>
            <person name="Bluhm B."/>
            <person name="Cannon C."/>
            <person name="Castanera R."/>
            <person name="Culley D."/>
            <person name="Daum C."/>
            <person name="Ezra D."/>
            <person name="Gonzalez J."/>
            <person name="Henrissat B."/>
            <person name="Kuo A."/>
            <person name="Liang C."/>
            <person name="Lipzen A."/>
            <person name="Lutzoni F."/>
            <person name="Magnuson J."/>
            <person name="Mondo S."/>
            <person name="Nolan M."/>
            <person name="Ohm R."/>
            <person name="Pangilinan J."/>
            <person name="Park H.-J."/>
            <person name="Ramirez L."/>
            <person name="Alfaro M."/>
            <person name="Sun H."/>
            <person name="Tritt A."/>
            <person name="Yoshinaga Y."/>
            <person name="Zwiers L.-H."/>
            <person name="Turgeon B."/>
            <person name="Goodwin S."/>
            <person name="Spatafora J."/>
            <person name="Crous P."/>
            <person name="Grigoriev I."/>
        </authorList>
    </citation>
    <scope>NUCLEOTIDE SEQUENCE</scope>
    <source>
        <strain evidence="6">CBS 690.94</strain>
    </source>
</reference>
<keyword evidence="3" id="KW-0539">Nucleus</keyword>
<feature type="repeat" description="ANK" evidence="4">
    <location>
        <begin position="362"/>
        <end position="394"/>
    </location>
</feature>
<keyword evidence="1" id="KW-0677">Repeat</keyword>
<evidence type="ECO:0000256" key="1">
    <source>
        <dbReference type="ARBA" id="ARBA00022737"/>
    </source>
</evidence>
<dbReference type="PRINTS" id="PR01415">
    <property type="entry name" value="ANKYRIN"/>
</dbReference>
<accession>A0A9P4PG72</accession>
<dbReference type="InterPro" id="IPR002110">
    <property type="entry name" value="Ankyrin_rpt"/>
</dbReference>
<dbReference type="PANTHER" id="PTHR24198">
    <property type="entry name" value="ANKYRIN REPEAT AND PROTEIN KINASE DOMAIN-CONTAINING PROTEIN"/>
    <property type="match status" value="1"/>
</dbReference>
<dbReference type="GO" id="GO:0008270">
    <property type="term" value="F:zinc ion binding"/>
    <property type="evidence" value="ECO:0007669"/>
    <property type="project" value="InterPro"/>
</dbReference>
<keyword evidence="2 4" id="KW-0040">ANK repeat</keyword>